<sequence length="183" mass="20713">MQKINGGRQGTWLYIYDGYTYHADSEYPGRRFVCSSKTTVTRCKTTALIKNGVVTVRKNHLHSRPQTLITRPAMKELKTLAQSNLQLTPQNEAAIKIHPNTAQNADASTRVEMLSRIPRTLREFVEMEENMPANLLKSYYGHFKSCDGKYGLVFTSNILLGAIGCATHLLQKREWILLQAIKA</sequence>
<evidence type="ECO:0000313" key="2">
    <source>
        <dbReference type="Proteomes" id="UP001168972"/>
    </source>
</evidence>
<gene>
    <name evidence="1" type="ORF">PV327_011057</name>
</gene>
<dbReference type="Gene3D" id="2.20.25.240">
    <property type="match status" value="1"/>
</dbReference>
<reference evidence="1" key="2">
    <citation type="submission" date="2023-03" db="EMBL/GenBank/DDBJ databases">
        <authorList>
            <person name="Inwood S.N."/>
            <person name="Skelly J.G."/>
            <person name="Guhlin J."/>
            <person name="Harrop T.W.R."/>
            <person name="Goldson S.G."/>
            <person name="Dearden P.K."/>
        </authorList>
    </citation>
    <scope>NUCLEOTIDE SEQUENCE</scope>
    <source>
        <strain evidence="1">Lincoln</strain>
        <tissue evidence="1">Whole body</tissue>
    </source>
</reference>
<dbReference type="Proteomes" id="UP001168972">
    <property type="component" value="Unassembled WGS sequence"/>
</dbReference>
<reference evidence="1" key="1">
    <citation type="journal article" date="2023" name="bioRxiv">
        <title>Scaffold-level genome assemblies of two parasitoid biocontrol wasps reveal the parthenogenesis mechanism and an associated novel virus.</title>
        <authorList>
            <person name="Inwood S."/>
            <person name="Skelly J."/>
            <person name="Guhlin J."/>
            <person name="Harrop T."/>
            <person name="Goldson S."/>
            <person name="Dearden P."/>
        </authorList>
    </citation>
    <scope>NUCLEOTIDE SEQUENCE</scope>
    <source>
        <strain evidence="1">Lincoln</strain>
        <tissue evidence="1">Whole body</tissue>
    </source>
</reference>
<proteinExistence type="predicted"/>
<name>A0AA39F1D5_MICHY</name>
<evidence type="ECO:0008006" key="3">
    <source>
        <dbReference type="Google" id="ProtNLM"/>
    </source>
</evidence>
<dbReference type="EMBL" id="JAQQBR010001885">
    <property type="protein sequence ID" value="KAK0159493.1"/>
    <property type="molecule type" value="Genomic_DNA"/>
</dbReference>
<comment type="caution">
    <text evidence="1">The sequence shown here is derived from an EMBL/GenBank/DDBJ whole genome shotgun (WGS) entry which is preliminary data.</text>
</comment>
<organism evidence="1 2">
    <name type="scientific">Microctonus hyperodae</name>
    <name type="common">Parasitoid wasp</name>
    <dbReference type="NCBI Taxonomy" id="165561"/>
    <lineage>
        <taxon>Eukaryota</taxon>
        <taxon>Metazoa</taxon>
        <taxon>Ecdysozoa</taxon>
        <taxon>Arthropoda</taxon>
        <taxon>Hexapoda</taxon>
        <taxon>Insecta</taxon>
        <taxon>Pterygota</taxon>
        <taxon>Neoptera</taxon>
        <taxon>Endopterygota</taxon>
        <taxon>Hymenoptera</taxon>
        <taxon>Apocrita</taxon>
        <taxon>Ichneumonoidea</taxon>
        <taxon>Braconidae</taxon>
        <taxon>Euphorinae</taxon>
        <taxon>Microctonus</taxon>
    </lineage>
</organism>
<dbReference type="AlphaFoldDB" id="A0AA39F1D5"/>
<protein>
    <recommendedName>
        <fullName evidence="3">FLYWCH-type domain-containing protein</fullName>
    </recommendedName>
</protein>
<keyword evidence="2" id="KW-1185">Reference proteome</keyword>
<evidence type="ECO:0000313" key="1">
    <source>
        <dbReference type="EMBL" id="KAK0159493.1"/>
    </source>
</evidence>
<accession>A0AA39F1D5</accession>